<dbReference type="EMBL" id="LCRH01000063">
    <property type="protein sequence ID" value="KKW31237.1"/>
    <property type="molecule type" value="Genomic_DNA"/>
</dbReference>
<evidence type="ECO:0000313" key="3">
    <source>
        <dbReference type="EMBL" id="KKW31237.1"/>
    </source>
</evidence>
<evidence type="ECO:0000256" key="1">
    <source>
        <dbReference type="SAM" id="MobiDB-lite"/>
    </source>
</evidence>
<proteinExistence type="predicted"/>
<feature type="non-terminal residue" evidence="3">
    <location>
        <position position="1"/>
    </location>
</feature>
<dbReference type="AlphaFoldDB" id="A0A0G1ZSJ5"/>
<name>A0A0G1ZSJ5_9BACT</name>
<feature type="region of interest" description="Disordered" evidence="1">
    <location>
        <begin position="36"/>
        <end position="78"/>
    </location>
</feature>
<dbReference type="Proteomes" id="UP000034054">
    <property type="component" value="Unassembled WGS sequence"/>
</dbReference>
<feature type="compositionally biased region" description="Polar residues" evidence="1">
    <location>
        <begin position="36"/>
        <end position="51"/>
    </location>
</feature>
<keyword evidence="2" id="KW-0812">Transmembrane</keyword>
<evidence type="ECO:0000313" key="4">
    <source>
        <dbReference type="Proteomes" id="UP000034054"/>
    </source>
</evidence>
<organism evidence="3 4">
    <name type="scientific">Candidatus Uhrbacteria bacterium GW2011_GWA2_52_8d</name>
    <dbReference type="NCBI Taxonomy" id="1618979"/>
    <lineage>
        <taxon>Bacteria</taxon>
        <taxon>Candidatus Uhriibacteriota</taxon>
    </lineage>
</organism>
<sequence length="78" mass="8884">TLRMPKLPRIITLSVLCVVVLILIIFFTFFRSSLQKTPQETSQDETVQQANPLEDDIPDVSPTQNTNPFSDGYKNPFE</sequence>
<comment type="caution">
    <text evidence="3">The sequence shown here is derived from an EMBL/GenBank/DDBJ whole genome shotgun (WGS) entry which is preliminary data.</text>
</comment>
<gene>
    <name evidence="3" type="ORF">UY76_C0063G0001</name>
</gene>
<keyword evidence="2" id="KW-1133">Transmembrane helix</keyword>
<feature type="transmembrane region" description="Helical" evidence="2">
    <location>
        <begin position="7"/>
        <end position="30"/>
    </location>
</feature>
<keyword evidence="2" id="KW-0472">Membrane</keyword>
<protein>
    <submittedName>
        <fullName evidence="3">Uncharacterized protein</fullName>
    </submittedName>
</protein>
<reference evidence="3 4" key="1">
    <citation type="journal article" date="2015" name="Nature">
        <title>rRNA introns, odd ribosomes, and small enigmatic genomes across a large radiation of phyla.</title>
        <authorList>
            <person name="Brown C.T."/>
            <person name="Hug L.A."/>
            <person name="Thomas B.C."/>
            <person name="Sharon I."/>
            <person name="Castelle C.J."/>
            <person name="Singh A."/>
            <person name="Wilkins M.J."/>
            <person name="Williams K.H."/>
            <person name="Banfield J.F."/>
        </authorList>
    </citation>
    <scope>NUCLEOTIDE SEQUENCE [LARGE SCALE GENOMIC DNA]</scope>
</reference>
<evidence type="ECO:0000256" key="2">
    <source>
        <dbReference type="SAM" id="Phobius"/>
    </source>
</evidence>
<accession>A0A0G1ZSJ5</accession>